<evidence type="ECO:0000256" key="1">
    <source>
        <dbReference type="ARBA" id="ARBA00004651"/>
    </source>
</evidence>
<dbReference type="InterPro" id="IPR005524">
    <property type="entry name" value="DUF318"/>
</dbReference>
<evidence type="ECO:0000256" key="6">
    <source>
        <dbReference type="ARBA" id="ARBA00023136"/>
    </source>
</evidence>
<feature type="transmembrane region" description="Helical" evidence="7">
    <location>
        <begin position="57"/>
        <end position="77"/>
    </location>
</feature>
<dbReference type="Pfam" id="PF04945">
    <property type="entry name" value="YHS"/>
    <property type="match status" value="1"/>
</dbReference>
<keyword evidence="5 7" id="KW-1133">Transmembrane helix</keyword>
<keyword evidence="10" id="KW-1185">Reference proteome</keyword>
<feature type="transmembrane region" description="Helical" evidence="7">
    <location>
        <begin position="120"/>
        <end position="141"/>
    </location>
</feature>
<name>A0A1H6FZ69_9EURY</name>
<dbReference type="InterPro" id="IPR011017">
    <property type="entry name" value="TRASH_dom"/>
</dbReference>
<evidence type="ECO:0000313" key="10">
    <source>
        <dbReference type="Proteomes" id="UP000199112"/>
    </source>
</evidence>
<feature type="domain" description="TRASH" evidence="8">
    <location>
        <begin position="163"/>
        <end position="200"/>
    </location>
</feature>
<dbReference type="Pfam" id="PF03773">
    <property type="entry name" value="ArsP_1"/>
    <property type="match status" value="1"/>
</dbReference>
<evidence type="ECO:0000256" key="2">
    <source>
        <dbReference type="ARBA" id="ARBA00006386"/>
    </source>
</evidence>
<feature type="transmembrane region" description="Helical" evidence="7">
    <location>
        <begin position="12"/>
        <end position="37"/>
    </location>
</feature>
<keyword evidence="4 7" id="KW-0812">Transmembrane</keyword>
<dbReference type="Gene3D" id="1.10.620.20">
    <property type="entry name" value="Ribonucleotide Reductase, subunit A"/>
    <property type="match status" value="1"/>
</dbReference>
<dbReference type="InterPro" id="IPR012348">
    <property type="entry name" value="RNR-like"/>
</dbReference>
<accession>A0A1H6FZ69</accession>
<evidence type="ECO:0000256" key="4">
    <source>
        <dbReference type="ARBA" id="ARBA00022692"/>
    </source>
</evidence>
<keyword evidence="3" id="KW-1003">Cell membrane</keyword>
<feature type="transmembrane region" description="Helical" evidence="7">
    <location>
        <begin position="337"/>
        <end position="360"/>
    </location>
</feature>
<feature type="transmembrane region" description="Helical" evidence="7">
    <location>
        <begin position="380"/>
        <end position="399"/>
    </location>
</feature>
<comment type="subcellular location">
    <subcellularLocation>
        <location evidence="1">Cell membrane</location>
        <topology evidence="1">Multi-pass membrane protein</topology>
    </subcellularLocation>
</comment>
<feature type="transmembrane region" description="Helical" evidence="7">
    <location>
        <begin position="89"/>
        <end position="114"/>
    </location>
</feature>
<dbReference type="PANTHER" id="PTHR42775:SF1">
    <property type="entry name" value="PERMEASE RV2963-RELATED"/>
    <property type="match status" value="1"/>
</dbReference>
<protein>
    <recommendedName>
        <fullName evidence="8">TRASH domain-containing protein</fullName>
    </recommendedName>
</protein>
<dbReference type="GO" id="GO:0016491">
    <property type="term" value="F:oxidoreductase activity"/>
    <property type="evidence" value="ECO:0007669"/>
    <property type="project" value="InterPro"/>
</dbReference>
<dbReference type="AlphaFoldDB" id="A0A1H6FZ69"/>
<feature type="transmembrane region" description="Helical" evidence="7">
    <location>
        <begin position="235"/>
        <end position="254"/>
    </location>
</feature>
<evidence type="ECO:0000256" key="5">
    <source>
        <dbReference type="ARBA" id="ARBA00022989"/>
    </source>
</evidence>
<evidence type="ECO:0000313" key="9">
    <source>
        <dbReference type="EMBL" id="SEH15064.1"/>
    </source>
</evidence>
<comment type="similarity">
    <text evidence="2">Belongs to the UPF0718 family.</text>
</comment>
<sequence>MISSILSTVGDALWTTGYFLWQSLWALLFGFMLSGAIQAFVSKEGMVNYMGDGSPRSIFYASAFGFASTSCSFGDIAATKTLFKKGAHIIPAVAFLIASTNFVIALTFLIWALLGWEFALAQAVGAPIMIVTAVILTHFLIPYDKAAEVRDRLVREEQPVVTDPVCKMRMNRENALAVEFKNETVHFCSDQCKSLFEQNPDTHTTSWREKITSLNGWVEAANQTRRDVKMLGNPLLAGFFIAGFAATVIPDWAWEAFFGAGGEGFTEVLYSSAVGPLVSLVAFVGSMGNIPLAAVLWGSGFLFAGVIAYIYADLIVPQLIHIYRQIFGSKIGNRLTLILYVSMATAGFTVYYLFATLDLIPEAAVADPGAGIAVFGVDPILIMNALFILIGLAFVGLVVRGRKAAPGDRDVEDPVTGTELTVKNADYCTVYDESIYYFESDQSREQFLQSPEAYL</sequence>
<dbReference type="RefSeq" id="WP_090506806.1">
    <property type="nucleotide sequence ID" value="NZ_FNWL01000002.1"/>
</dbReference>
<dbReference type="SMART" id="SM00746">
    <property type="entry name" value="TRASH"/>
    <property type="match status" value="1"/>
</dbReference>
<evidence type="ECO:0000259" key="8">
    <source>
        <dbReference type="SMART" id="SM00746"/>
    </source>
</evidence>
<dbReference type="InterPro" id="IPR007029">
    <property type="entry name" value="YHS_dom"/>
</dbReference>
<organism evidence="9 10">
    <name type="scientific">Natronorubrum sediminis</name>
    <dbReference type="NCBI Taxonomy" id="640943"/>
    <lineage>
        <taxon>Archaea</taxon>
        <taxon>Methanobacteriati</taxon>
        <taxon>Methanobacteriota</taxon>
        <taxon>Stenosarchaea group</taxon>
        <taxon>Halobacteria</taxon>
        <taxon>Halobacteriales</taxon>
        <taxon>Natrialbaceae</taxon>
        <taxon>Natronorubrum</taxon>
    </lineage>
</organism>
<gene>
    <name evidence="9" type="ORF">SAMN04487967_1904</name>
</gene>
<dbReference type="Proteomes" id="UP000199112">
    <property type="component" value="Unassembled WGS sequence"/>
</dbReference>
<dbReference type="GO" id="GO:0005886">
    <property type="term" value="C:plasma membrane"/>
    <property type="evidence" value="ECO:0007669"/>
    <property type="project" value="UniProtKB-SubCell"/>
</dbReference>
<evidence type="ECO:0000256" key="3">
    <source>
        <dbReference type="ARBA" id="ARBA00022475"/>
    </source>
</evidence>
<feature type="transmembrane region" description="Helical" evidence="7">
    <location>
        <begin position="294"/>
        <end position="316"/>
    </location>
</feature>
<reference evidence="10" key="1">
    <citation type="submission" date="2016-10" db="EMBL/GenBank/DDBJ databases">
        <authorList>
            <person name="Varghese N."/>
            <person name="Submissions S."/>
        </authorList>
    </citation>
    <scope>NUCLEOTIDE SEQUENCE [LARGE SCALE GENOMIC DNA]</scope>
    <source>
        <strain evidence="10">CGMCC 1.8981</strain>
    </source>
</reference>
<evidence type="ECO:0000256" key="7">
    <source>
        <dbReference type="SAM" id="Phobius"/>
    </source>
</evidence>
<proteinExistence type="inferred from homology"/>
<dbReference type="EMBL" id="FNWL01000002">
    <property type="protein sequence ID" value="SEH15064.1"/>
    <property type="molecule type" value="Genomic_DNA"/>
</dbReference>
<dbReference type="OrthoDB" id="37898at2157"/>
<keyword evidence="6 7" id="KW-0472">Membrane</keyword>
<dbReference type="PANTHER" id="PTHR42775">
    <property type="entry name" value="PERMEASE RV2963-RELATED"/>
    <property type="match status" value="1"/>
</dbReference>
<dbReference type="InterPro" id="IPR053166">
    <property type="entry name" value="UPF0718_permease"/>
</dbReference>